<dbReference type="Proteomes" id="UP000499080">
    <property type="component" value="Unassembled WGS sequence"/>
</dbReference>
<comment type="caution">
    <text evidence="2">The sequence shown here is derived from an EMBL/GenBank/DDBJ whole genome shotgun (WGS) entry which is preliminary data.</text>
</comment>
<accession>A0A4Y2QWZ6</accession>
<evidence type="ECO:0000313" key="3">
    <source>
        <dbReference type="Proteomes" id="UP000499080"/>
    </source>
</evidence>
<dbReference type="EMBL" id="BGPR01002305">
    <property type="protein sequence ID" value="GBM71304.1"/>
    <property type="molecule type" value="Genomic_DNA"/>
</dbReference>
<gene>
    <name evidence="1" type="ORF">AVEN_103496_1</name>
    <name evidence="2" type="ORF">AVEN_94029_1</name>
</gene>
<keyword evidence="3" id="KW-1185">Reference proteome</keyword>
<evidence type="ECO:0000313" key="2">
    <source>
        <dbReference type="EMBL" id="GBN67887.1"/>
    </source>
</evidence>
<name>A0A4Y2QWZ6_ARAVE</name>
<evidence type="ECO:0000313" key="1">
    <source>
        <dbReference type="EMBL" id="GBM71304.1"/>
    </source>
</evidence>
<sequence length="93" mass="10604">MLPRHSGGLDFWGKDVHPCLIACEDPEKKVISLSLVPRQVFEAYCHSCSLVIWVPKDLTKNPTGLQPRSCNIRPLPFYYWDVTSEAMKNCGRL</sequence>
<protein>
    <submittedName>
        <fullName evidence="2">Uncharacterized protein</fullName>
    </submittedName>
</protein>
<proteinExistence type="predicted"/>
<dbReference type="EMBL" id="BGPR01015069">
    <property type="protein sequence ID" value="GBN67887.1"/>
    <property type="molecule type" value="Genomic_DNA"/>
</dbReference>
<dbReference type="AlphaFoldDB" id="A0A4Y2QWZ6"/>
<organism evidence="2 3">
    <name type="scientific">Araneus ventricosus</name>
    <name type="common">Orbweaver spider</name>
    <name type="synonym">Epeira ventricosa</name>
    <dbReference type="NCBI Taxonomy" id="182803"/>
    <lineage>
        <taxon>Eukaryota</taxon>
        <taxon>Metazoa</taxon>
        <taxon>Ecdysozoa</taxon>
        <taxon>Arthropoda</taxon>
        <taxon>Chelicerata</taxon>
        <taxon>Arachnida</taxon>
        <taxon>Araneae</taxon>
        <taxon>Araneomorphae</taxon>
        <taxon>Entelegynae</taxon>
        <taxon>Araneoidea</taxon>
        <taxon>Araneidae</taxon>
        <taxon>Araneus</taxon>
    </lineage>
</organism>
<reference evidence="2 3" key="1">
    <citation type="journal article" date="2019" name="Sci. Rep.">
        <title>Orb-weaving spider Araneus ventricosus genome elucidates the spidroin gene catalogue.</title>
        <authorList>
            <person name="Kono N."/>
            <person name="Nakamura H."/>
            <person name="Ohtoshi R."/>
            <person name="Moran D.A.P."/>
            <person name="Shinohara A."/>
            <person name="Yoshida Y."/>
            <person name="Fujiwara M."/>
            <person name="Mori M."/>
            <person name="Tomita M."/>
            <person name="Arakawa K."/>
        </authorList>
    </citation>
    <scope>NUCLEOTIDE SEQUENCE [LARGE SCALE GENOMIC DNA]</scope>
</reference>